<accession>A0AAD7KXU4</accession>
<evidence type="ECO:0000313" key="4">
    <source>
        <dbReference type="EMBL" id="KAJ7947086.1"/>
    </source>
</evidence>
<comment type="subcellular location">
    <subcellularLocation>
        <location evidence="2">Cytoplasm</location>
        <location evidence="2">Cytoskeleton</location>
    </subcellularLocation>
</comment>
<dbReference type="GO" id="GO:0030036">
    <property type="term" value="P:actin cytoskeleton organization"/>
    <property type="evidence" value="ECO:0007669"/>
    <property type="project" value="UniProtKB-UniRule"/>
</dbReference>
<name>A0AAD7KXU4_QUISA</name>
<keyword evidence="2" id="KW-0009">Actin-binding</keyword>
<evidence type="ECO:0000256" key="1">
    <source>
        <dbReference type="ARBA" id="ARBA00006993"/>
    </source>
</evidence>
<evidence type="ECO:0000256" key="2">
    <source>
        <dbReference type="RuleBase" id="RU367034"/>
    </source>
</evidence>
<dbReference type="InterPro" id="IPR028288">
    <property type="entry name" value="SCAR/WAVE_fam"/>
</dbReference>
<organism evidence="4 5">
    <name type="scientific">Quillaja saponaria</name>
    <name type="common">Soap bark tree</name>
    <dbReference type="NCBI Taxonomy" id="32244"/>
    <lineage>
        <taxon>Eukaryota</taxon>
        <taxon>Viridiplantae</taxon>
        <taxon>Streptophyta</taxon>
        <taxon>Embryophyta</taxon>
        <taxon>Tracheophyta</taxon>
        <taxon>Spermatophyta</taxon>
        <taxon>Magnoliopsida</taxon>
        <taxon>eudicotyledons</taxon>
        <taxon>Gunneridae</taxon>
        <taxon>Pentapetalae</taxon>
        <taxon>rosids</taxon>
        <taxon>fabids</taxon>
        <taxon>Fabales</taxon>
        <taxon>Quillajaceae</taxon>
        <taxon>Quillaja</taxon>
    </lineage>
</organism>
<protein>
    <recommendedName>
        <fullName evidence="2">Protein SCAR</fullName>
    </recommendedName>
    <alternativeName>
        <fullName evidence="2">Protein WAVE</fullName>
    </alternativeName>
</protein>
<keyword evidence="2" id="KW-0963">Cytoplasm</keyword>
<dbReference type="Proteomes" id="UP001163823">
    <property type="component" value="Chromosome 13"/>
</dbReference>
<evidence type="ECO:0000313" key="5">
    <source>
        <dbReference type="Proteomes" id="UP001163823"/>
    </source>
</evidence>
<sequence length="360" mass="39950">MPLVRFQVRNEYGLGHPDLYKGANKEDPKAVLDGVAVAGLVGILRQLGDLAEFAAEVFHGLQEEVMSTAYRSYKLKVRVQNIEAALPSLEKAVLAQTSHMHFAYTAVSLQVNVRDPPRLHVLDKFDTGGPGSCLKRYSDPTYFKRVSINSDEQFTEKVQRARKTHRSKKKKSSRKNEVLVGEPISRSGGRMHCTSPIVNGRTSPSQTASTVDMTVRSDPGNHSNSFDSGAGAGYIECIFHPCNGMQLDKGEYKESSSFRTPQNDTLPSVSPVLEDDHSPHNSLDKKIVSSSSCVTWDEKEEIVNPKGQQFNRDEAHEVLATTLDQDTHEGIPFTLTDIDHIHRPFDDENNVKSFSSVVPK</sequence>
<feature type="compositionally biased region" description="Basic residues" evidence="3">
    <location>
        <begin position="160"/>
        <end position="173"/>
    </location>
</feature>
<dbReference type="PANTHER" id="PTHR12902">
    <property type="entry name" value="WASP-1"/>
    <property type="match status" value="1"/>
</dbReference>
<keyword evidence="5" id="KW-1185">Reference proteome</keyword>
<evidence type="ECO:0000256" key="3">
    <source>
        <dbReference type="SAM" id="MobiDB-lite"/>
    </source>
</evidence>
<dbReference type="KEGG" id="qsa:O6P43_031938"/>
<dbReference type="PANTHER" id="PTHR12902:SF33">
    <property type="entry name" value="PROTEIN SCAR3"/>
    <property type="match status" value="1"/>
</dbReference>
<proteinExistence type="inferred from homology"/>
<dbReference type="EMBL" id="JARAOO010000013">
    <property type="protein sequence ID" value="KAJ7947086.1"/>
    <property type="molecule type" value="Genomic_DNA"/>
</dbReference>
<dbReference type="GO" id="GO:0003779">
    <property type="term" value="F:actin binding"/>
    <property type="evidence" value="ECO:0007669"/>
    <property type="project" value="UniProtKB-UniRule"/>
</dbReference>
<comment type="caution">
    <text evidence="4">The sequence shown here is derived from an EMBL/GenBank/DDBJ whole genome shotgun (WGS) entry which is preliminary data.</text>
</comment>
<dbReference type="GO" id="GO:0005856">
    <property type="term" value="C:cytoskeleton"/>
    <property type="evidence" value="ECO:0007669"/>
    <property type="project" value="UniProtKB-SubCell"/>
</dbReference>
<dbReference type="Gene3D" id="1.20.5.340">
    <property type="match status" value="1"/>
</dbReference>
<dbReference type="AlphaFoldDB" id="A0AAD7KXU4"/>
<comment type="similarity">
    <text evidence="1 2">Belongs to the SCAR/WAVE family.</text>
</comment>
<dbReference type="GO" id="GO:0071933">
    <property type="term" value="F:Arp2/3 complex binding"/>
    <property type="evidence" value="ECO:0007669"/>
    <property type="project" value="TreeGrafter"/>
</dbReference>
<dbReference type="GO" id="GO:0034237">
    <property type="term" value="F:protein kinase A regulatory subunit binding"/>
    <property type="evidence" value="ECO:0007669"/>
    <property type="project" value="TreeGrafter"/>
</dbReference>
<comment type="function">
    <text evidence="2">Involved in regulation of actin and microtubule organization. Part of a WAVE complex that activates the Arp2/3 complex.</text>
</comment>
<dbReference type="GO" id="GO:2000601">
    <property type="term" value="P:positive regulation of Arp2/3 complex-mediated actin nucleation"/>
    <property type="evidence" value="ECO:0007669"/>
    <property type="project" value="TreeGrafter"/>
</dbReference>
<keyword evidence="2" id="KW-0206">Cytoskeleton</keyword>
<dbReference type="Gene3D" id="6.10.280.150">
    <property type="match status" value="1"/>
</dbReference>
<gene>
    <name evidence="4" type="ORF">O6P43_031938</name>
</gene>
<feature type="region of interest" description="Disordered" evidence="3">
    <location>
        <begin position="159"/>
        <end position="222"/>
    </location>
</feature>
<reference evidence="4" key="1">
    <citation type="journal article" date="2023" name="Science">
        <title>Elucidation of the pathway for biosynthesis of saponin adjuvants from the soapbark tree.</title>
        <authorList>
            <person name="Reed J."/>
            <person name="Orme A."/>
            <person name="El-Demerdash A."/>
            <person name="Owen C."/>
            <person name="Martin L.B.B."/>
            <person name="Misra R.C."/>
            <person name="Kikuchi S."/>
            <person name="Rejzek M."/>
            <person name="Martin A.C."/>
            <person name="Harkess A."/>
            <person name="Leebens-Mack J."/>
            <person name="Louveau T."/>
            <person name="Stephenson M.J."/>
            <person name="Osbourn A."/>
        </authorList>
    </citation>
    <scope>NUCLEOTIDE SEQUENCE</scope>
    <source>
        <strain evidence="4">S10</strain>
    </source>
</reference>
<feature type="compositionally biased region" description="Polar residues" evidence="3">
    <location>
        <begin position="196"/>
        <end position="212"/>
    </location>
</feature>